<dbReference type="Gene3D" id="2.40.50.180">
    <property type="entry name" value="CheA-289, Domain 4"/>
    <property type="match status" value="1"/>
</dbReference>
<accession>A0A512H396</accession>
<dbReference type="InterPro" id="IPR036061">
    <property type="entry name" value="CheW-like_dom_sf"/>
</dbReference>
<sequence length="144" mass="15346">MREYLQVTAGRYKVLVDARQVQAVVALPADVWARGHTLWRGRILPLIDLARILGEKPASDCPRESCALVMDDFTGHSGILAPSHVGPLVCLDEETLHPLPGGLPDSVADWFDGVAVNEEGVPGALCLKVGVALSRAEDGGESQP</sequence>
<protein>
    <recommendedName>
        <fullName evidence="1">CheW-like domain-containing protein</fullName>
    </recommendedName>
</protein>
<dbReference type="SUPFAM" id="SSF50341">
    <property type="entry name" value="CheW-like"/>
    <property type="match status" value="1"/>
</dbReference>
<dbReference type="Pfam" id="PF01584">
    <property type="entry name" value="CheW"/>
    <property type="match status" value="1"/>
</dbReference>
<keyword evidence="3" id="KW-1185">Reference proteome</keyword>
<dbReference type="EMBL" id="BJZO01000001">
    <property type="protein sequence ID" value="GEO79903.1"/>
    <property type="molecule type" value="Genomic_DNA"/>
</dbReference>
<name>A0A512H396_9PROT</name>
<proteinExistence type="predicted"/>
<gene>
    <name evidence="2" type="ORF">ROR02_00340</name>
</gene>
<organism evidence="2 3">
    <name type="scientific">Pararhodospirillum oryzae</name>
    <dbReference type="NCBI Taxonomy" id="478448"/>
    <lineage>
        <taxon>Bacteria</taxon>
        <taxon>Pseudomonadati</taxon>
        <taxon>Pseudomonadota</taxon>
        <taxon>Alphaproteobacteria</taxon>
        <taxon>Rhodospirillales</taxon>
        <taxon>Rhodospirillaceae</taxon>
        <taxon>Pararhodospirillum</taxon>
    </lineage>
</organism>
<dbReference type="GO" id="GO:0006935">
    <property type="term" value="P:chemotaxis"/>
    <property type="evidence" value="ECO:0007669"/>
    <property type="project" value="InterPro"/>
</dbReference>
<dbReference type="RefSeq" id="WP_147161976.1">
    <property type="nucleotide sequence ID" value="NZ_BJZO01000001.1"/>
</dbReference>
<reference evidence="2 3" key="1">
    <citation type="submission" date="2019-07" db="EMBL/GenBank/DDBJ databases">
        <title>Whole genome shotgun sequence of Rhodospirillum oryzae NBRC 107573.</title>
        <authorList>
            <person name="Hosoyama A."/>
            <person name="Uohara A."/>
            <person name="Ohji S."/>
            <person name="Ichikawa N."/>
        </authorList>
    </citation>
    <scope>NUCLEOTIDE SEQUENCE [LARGE SCALE GENOMIC DNA]</scope>
    <source>
        <strain evidence="2 3">NBRC 107573</strain>
    </source>
</reference>
<dbReference type="OrthoDB" id="3291462at2"/>
<dbReference type="GO" id="GO:0007165">
    <property type="term" value="P:signal transduction"/>
    <property type="evidence" value="ECO:0007669"/>
    <property type="project" value="InterPro"/>
</dbReference>
<dbReference type="AlphaFoldDB" id="A0A512H396"/>
<dbReference type="InterPro" id="IPR002545">
    <property type="entry name" value="CheW-lke_dom"/>
</dbReference>
<evidence type="ECO:0000259" key="1">
    <source>
        <dbReference type="Pfam" id="PF01584"/>
    </source>
</evidence>
<dbReference type="Proteomes" id="UP000321567">
    <property type="component" value="Unassembled WGS sequence"/>
</dbReference>
<feature type="domain" description="CheW-like" evidence="1">
    <location>
        <begin position="4"/>
        <end position="120"/>
    </location>
</feature>
<evidence type="ECO:0000313" key="3">
    <source>
        <dbReference type="Proteomes" id="UP000321567"/>
    </source>
</evidence>
<evidence type="ECO:0000313" key="2">
    <source>
        <dbReference type="EMBL" id="GEO79903.1"/>
    </source>
</evidence>
<comment type="caution">
    <text evidence="2">The sequence shown here is derived from an EMBL/GenBank/DDBJ whole genome shotgun (WGS) entry which is preliminary data.</text>
</comment>